<gene>
    <name evidence="1" type="ORF">JM946_29610</name>
</gene>
<dbReference type="Pfam" id="PF13692">
    <property type="entry name" value="Glyco_trans_1_4"/>
    <property type="match status" value="1"/>
</dbReference>
<reference evidence="1 2" key="1">
    <citation type="journal article" date="2021" name="Int. J. Syst. Evol. Microbiol.">
        <title>Steroidobacter gossypii sp. nov., isolated from soil of cotton cropping field.</title>
        <authorList>
            <person name="Huang R."/>
            <person name="Yang S."/>
            <person name="Zhen C."/>
            <person name="Liu W."/>
        </authorList>
    </citation>
    <scope>NUCLEOTIDE SEQUENCE [LARGE SCALE GENOMIC DNA]</scope>
    <source>
        <strain evidence="1 2">S1-65</strain>
    </source>
</reference>
<evidence type="ECO:0000313" key="1">
    <source>
        <dbReference type="EMBL" id="MBM0108906.1"/>
    </source>
</evidence>
<comment type="caution">
    <text evidence="1">The sequence shown here is derived from an EMBL/GenBank/DDBJ whole genome shotgun (WGS) entry which is preliminary data.</text>
</comment>
<protein>
    <submittedName>
        <fullName evidence="1">Glycosyltransferase</fullName>
    </submittedName>
</protein>
<dbReference type="SUPFAM" id="SSF53756">
    <property type="entry name" value="UDP-Glycosyltransferase/glycogen phosphorylase"/>
    <property type="match status" value="1"/>
</dbReference>
<dbReference type="Proteomes" id="UP000661077">
    <property type="component" value="Unassembled WGS sequence"/>
</dbReference>
<organism evidence="1 2">
    <name type="scientific">Steroidobacter gossypii</name>
    <dbReference type="NCBI Taxonomy" id="2805490"/>
    <lineage>
        <taxon>Bacteria</taxon>
        <taxon>Pseudomonadati</taxon>
        <taxon>Pseudomonadota</taxon>
        <taxon>Gammaproteobacteria</taxon>
        <taxon>Steroidobacterales</taxon>
        <taxon>Steroidobacteraceae</taxon>
        <taxon>Steroidobacter</taxon>
    </lineage>
</organism>
<evidence type="ECO:0000313" key="2">
    <source>
        <dbReference type="Proteomes" id="UP000661077"/>
    </source>
</evidence>
<dbReference type="RefSeq" id="WP_203171078.1">
    <property type="nucleotide sequence ID" value="NZ_JAEVLS010000012.1"/>
</dbReference>
<accession>A0ABS1X6Q2</accession>
<proteinExistence type="predicted"/>
<sequence length="373" mass="41670">MSAVGFEHISIPLIENKKGSADGMVEYVSSLSRRIRRMVEGAYFFIFEKSLREQQHVDLEVVDTITSYAPEVVIVSDIWAALGVPSVFMRNWKVCLVLLNDEVAFHRELLFPRSISPTGRIVSTGRLIWRLARSLAQYRFKKRFEATVGRCRAIVTLTGNDIPRSAPAGVHVAVLPPLLSERSMLWSYTSSRSVLFVGHIDYFANRLAIGWICTKFAPALRMLDEAITISIIGATDSCVPDLWREHNVRFLGASSDDEVMDHLLRDNLFIAPIENAFGAKLKLAECASYATPFVATDAALSGLPFLTGVPRIVLDDYPNAALTVKKLLDDVSSLRALSGYIRDQMRDARKRQSSEWMDFIASILRPSDAGDQL</sequence>
<dbReference type="EMBL" id="JAEVLS010000012">
    <property type="protein sequence ID" value="MBM0108906.1"/>
    <property type="molecule type" value="Genomic_DNA"/>
</dbReference>
<keyword evidence="2" id="KW-1185">Reference proteome</keyword>
<name>A0ABS1X6Q2_9GAMM</name>